<reference evidence="2" key="2">
    <citation type="submission" date="2013-04" db="EMBL/GenBank/DDBJ databases">
        <title>Genomic mechanisms accounting for the adaptation to parasitism in nematode-trapping fungi.</title>
        <authorList>
            <person name="Ahren D.G."/>
        </authorList>
    </citation>
    <scope>NUCLEOTIDE SEQUENCE [LARGE SCALE GENOMIC DNA]</scope>
    <source>
        <strain evidence="2">CBS 200.50</strain>
    </source>
</reference>
<dbReference type="OMA" id="HLSTEWS"/>
<protein>
    <submittedName>
        <fullName evidence="1">Uncharacterized protein</fullName>
    </submittedName>
</protein>
<dbReference type="OrthoDB" id="5391496at2759"/>
<dbReference type="Proteomes" id="UP000015100">
    <property type="component" value="Unassembled WGS sequence"/>
</dbReference>
<comment type="caution">
    <text evidence="1">The sequence shown here is derived from an EMBL/GenBank/DDBJ whole genome shotgun (WGS) entry which is preliminary data.</text>
</comment>
<accession>S8AKB9</accession>
<dbReference type="EMBL" id="AQGS01000079">
    <property type="protein sequence ID" value="EPS43334.1"/>
    <property type="molecule type" value="Genomic_DNA"/>
</dbReference>
<sequence>MAALPLAVVTPSPCTFLGYCINRSASRHTPLLDGQRDTIIVCSTRTAFIREILIDVGVSVEDIPLPDNANQKLSASQRLLIHTPMAALLTTDSISMVYCPTIHHLRAYLASMIIEASDFLPEAAASKAIRPYLAIHSLLPLHHLSTEWSAQGLSRTVASIIDTANKSSRNLLLSVSSDSQAFGILADLPLVNSGMMKNNTKKKGFYGGEGFEDEEKGQQDLRFIGSVKDVLSRWCKLIHVDKLSEGSIAPNDIRSSSQDMLV</sequence>
<evidence type="ECO:0000313" key="1">
    <source>
        <dbReference type="EMBL" id="EPS43334.1"/>
    </source>
</evidence>
<organism evidence="1 2">
    <name type="scientific">Dactylellina haptotyla (strain CBS 200.50)</name>
    <name type="common">Nematode-trapping fungus</name>
    <name type="synonym">Monacrosporium haptotylum</name>
    <dbReference type="NCBI Taxonomy" id="1284197"/>
    <lineage>
        <taxon>Eukaryota</taxon>
        <taxon>Fungi</taxon>
        <taxon>Dikarya</taxon>
        <taxon>Ascomycota</taxon>
        <taxon>Pezizomycotina</taxon>
        <taxon>Orbiliomycetes</taxon>
        <taxon>Orbiliales</taxon>
        <taxon>Orbiliaceae</taxon>
        <taxon>Dactylellina</taxon>
    </lineage>
</organism>
<dbReference type="AlphaFoldDB" id="S8AKB9"/>
<gene>
    <name evidence="1" type="ORF">H072_2625</name>
</gene>
<proteinExistence type="predicted"/>
<name>S8AKB9_DACHA</name>
<reference evidence="1 2" key="1">
    <citation type="journal article" date="2013" name="PLoS Genet.">
        <title>Genomic mechanisms accounting for the adaptation to parasitism in nematode-trapping fungi.</title>
        <authorList>
            <person name="Meerupati T."/>
            <person name="Andersson K.M."/>
            <person name="Friman E."/>
            <person name="Kumar D."/>
            <person name="Tunlid A."/>
            <person name="Ahren D."/>
        </authorList>
    </citation>
    <scope>NUCLEOTIDE SEQUENCE [LARGE SCALE GENOMIC DNA]</scope>
    <source>
        <strain evidence="1 2">CBS 200.50</strain>
    </source>
</reference>
<evidence type="ECO:0000313" key="2">
    <source>
        <dbReference type="Proteomes" id="UP000015100"/>
    </source>
</evidence>
<keyword evidence="2" id="KW-1185">Reference proteome</keyword>
<dbReference type="HOGENOM" id="CLU_1061814_0_0_1"/>